<evidence type="ECO:0000256" key="5">
    <source>
        <dbReference type="PROSITE-ProRule" id="PRU10141"/>
    </source>
</evidence>
<reference evidence="6" key="2">
    <citation type="submission" date="2020-05" db="UniProtKB">
        <authorList>
            <consortium name="EnsemblMetazoa"/>
        </authorList>
    </citation>
    <scope>IDENTIFICATION</scope>
    <source>
        <strain evidence="6">IAEA</strain>
    </source>
</reference>
<dbReference type="VEuPathDB" id="VectorBase:GPPI033996"/>
<dbReference type="InterPro" id="IPR017441">
    <property type="entry name" value="Protein_kinase_ATP_BS"/>
</dbReference>
<dbReference type="GO" id="GO:0005737">
    <property type="term" value="C:cytoplasm"/>
    <property type="evidence" value="ECO:0007669"/>
    <property type="project" value="TreeGrafter"/>
</dbReference>
<dbReference type="PANTHER" id="PTHR11042:SF185">
    <property type="entry name" value="WEE1-LIKE PROTEIN KINASE"/>
    <property type="match status" value="1"/>
</dbReference>
<accession>A0A1B0BLK8</accession>
<reference evidence="7" key="1">
    <citation type="submission" date="2015-01" db="EMBL/GenBank/DDBJ databases">
        <authorList>
            <person name="Aksoy S."/>
            <person name="Warren W."/>
            <person name="Wilson R.K."/>
        </authorList>
    </citation>
    <scope>NUCLEOTIDE SEQUENCE [LARGE SCALE GENOMIC DNA]</scope>
    <source>
        <strain evidence="7">IAEA</strain>
    </source>
</reference>
<organism evidence="6 7">
    <name type="scientific">Glossina palpalis gambiensis</name>
    <dbReference type="NCBI Taxonomy" id="67801"/>
    <lineage>
        <taxon>Eukaryota</taxon>
        <taxon>Metazoa</taxon>
        <taxon>Ecdysozoa</taxon>
        <taxon>Arthropoda</taxon>
        <taxon>Hexapoda</taxon>
        <taxon>Insecta</taxon>
        <taxon>Pterygota</taxon>
        <taxon>Neoptera</taxon>
        <taxon>Endopterygota</taxon>
        <taxon>Diptera</taxon>
        <taxon>Brachycera</taxon>
        <taxon>Muscomorpha</taxon>
        <taxon>Hippoboscoidea</taxon>
        <taxon>Glossinidae</taxon>
        <taxon>Glossina</taxon>
    </lineage>
</organism>
<evidence type="ECO:0008006" key="8">
    <source>
        <dbReference type="Google" id="ProtNLM"/>
    </source>
</evidence>
<dbReference type="GO" id="GO:0005634">
    <property type="term" value="C:nucleus"/>
    <property type="evidence" value="ECO:0007669"/>
    <property type="project" value="TreeGrafter"/>
</dbReference>
<protein>
    <recommendedName>
        <fullName evidence="8">Protein kinase domain-containing protein</fullName>
    </recommendedName>
</protein>
<dbReference type="Gene3D" id="3.30.200.20">
    <property type="entry name" value="Phosphorylase Kinase, domain 1"/>
    <property type="match status" value="1"/>
</dbReference>
<feature type="binding site" evidence="5">
    <location>
        <position position="183"/>
    </location>
    <ligand>
        <name>ATP</name>
        <dbReference type="ChEBI" id="CHEBI:30616"/>
    </ligand>
</feature>
<sequence>MALQEMIVLDTDKERKCPFTNCNESRIKTYKLNTHATETSKRLISATAKSRSLTKTFSYWKYRGILHAKPNWSLTAEENTETDRGHARYYSNNRALDNVMQPPTGIENLNKLFLTTNDDVLNDAEGENTHEIHQAPKRLTLQNTNLSRYKNEFLELGVIGVGQFGKVYQCLNRLDGCIYAIKKSIKPVVGSSFEKRALNQVWVHAMAIRAYC</sequence>
<name>A0A1B0BLK8_9MUSC</name>
<keyword evidence="2 5" id="KW-0547">Nucleotide-binding</keyword>
<evidence type="ECO:0000256" key="1">
    <source>
        <dbReference type="ARBA" id="ARBA00022679"/>
    </source>
</evidence>
<dbReference type="GO" id="GO:0004713">
    <property type="term" value="F:protein tyrosine kinase activity"/>
    <property type="evidence" value="ECO:0007669"/>
    <property type="project" value="TreeGrafter"/>
</dbReference>
<dbReference type="PANTHER" id="PTHR11042">
    <property type="entry name" value="EUKARYOTIC TRANSLATION INITIATION FACTOR 2-ALPHA KINASE EIF2-ALPHA KINASE -RELATED"/>
    <property type="match status" value="1"/>
</dbReference>
<dbReference type="InterPro" id="IPR011009">
    <property type="entry name" value="Kinase-like_dom_sf"/>
</dbReference>
<evidence type="ECO:0000313" key="7">
    <source>
        <dbReference type="Proteomes" id="UP000092460"/>
    </source>
</evidence>
<dbReference type="EnsemblMetazoa" id="GPPI033996-RA">
    <property type="protein sequence ID" value="GPPI033996-PA"/>
    <property type="gene ID" value="GPPI033996"/>
</dbReference>
<keyword evidence="4 5" id="KW-0067">ATP-binding</keyword>
<dbReference type="SUPFAM" id="SSF56112">
    <property type="entry name" value="Protein kinase-like (PK-like)"/>
    <property type="match status" value="1"/>
</dbReference>
<evidence type="ECO:0000313" key="6">
    <source>
        <dbReference type="EnsemblMetazoa" id="GPPI033996-PA"/>
    </source>
</evidence>
<keyword evidence="3" id="KW-0418">Kinase</keyword>
<keyword evidence="7" id="KW-1185">Reference proteome</keyword>
<evidence type="ECO:0000256" key="4">
    <source>
        <dbReference type="ARBA" id="ARBA00022840"/>
    </source>
</evidence>
<dbReference type="EMBL" id="JXJN01016426">
    <property type="status" value="NOT_ANNOTATED_CDS"/>
    <property type="molecule type" value="Genomic_DNA"/>
</dbReference>
<dbReference type="InterPro" id="IPR050339">
    <property type="entry name" value="CC_SR_Kinase"/>
</dbReference>
<keyword evidence="1" id="KW-0808">Transferase</keyword>
<dbReference type="AlphaFoldDB" id="A0A1B0BLK8"/>
<dbReference type="PROSITE" id="PS00107">
    <property type="entry name" value="PROTEIN_KINASE_ATP"/>
    <property type="match status" value="1"/>
</dbReference>
<dbReference type="Proteomes" id="UP000092460">
    <property type="component" value="Unassembled WGS sequence"/>
</dbReference>
<dbReference type="GO" id="GO:0005524">
    <property type="term" value="F:ATP binding"/>
    <property type="evidence" value="ECO:0007669"/>
    <property type="project" value="UniProtKB-UniRule"/>
</dbReference>
<dbReference type="STRING" id="67801.A0A1B0BLK8"/>
<evidence type="ECO:0000256" key="3">
    <source>
        <dbReference type="ARBA" id="ARBA00022777"/>
    </source>
</evidence>
<evidence type="ECO:0000256" key="2">
    <source>
        <dbReference type="ARBA" id="ARBA00022741"/>
    </source>
</evidence>
<proteinExistence type="predicted"/>